<name>A0ABS6N8M9_9RHOB</name>
<dbReference type="Proteomes" id="UP001166293">
    <property type="component" value="Unassembled WGS sequence"/>
</dbReference>
<evidence type="ECO:0000313" key="2">
    <source>
        <dbReference type="EMBL" id="MBV2360359.1"/>
    </source>
</evidence>
<organism evidence="2 3">
    <name type="scientific">Thalassococcus arenae</name>
    <dbReference type="NCBI Taxonomy" id="2851652"/>
    <lineage>
        <taxon>Bacteria</taxon>
        <taxon>Pseudomonadati</taxon>
        <taxon>Pseudomonadota</taxon>
        <taxon>Alphaproteobacteria</taxon>
        <taxon>Rhodobacterales</taxon>
        <taxon>Roseobacteraceae</taxon>
        <taxon>Thalassococcus</taxon>
    </lineage>
</organism>
<feature type="compositionally biased region" description="Pro residues" evidence="1">
    <location>
        <begin position="61"/>
        <end position="70"/>
    </location>
</feature>
<feature type="region of interest" description="Disordered" evidence="1">
    <location>
        <begin position="45"/>
        <end position="106"/>
    </location>
</feature>
<evidence type="ECO:0000313" key="3">
    <source>
        <dbReference type="Proteomes" id="UP001166293"/>
    </source>
</evidence>
<feature type="compositionally biased region" description="Basic and acidic residues" evidence="1">
    <location>
        <begin position="94"/>
        <end position="106"/>
    </location>
</feature>
<sequence length="106" mass="11595">MANTGLQTAWLPPQWKARQQGAPDPDSQTAPPSIMQIRITEMLAEQLAAPAPAQLQDRPAPDPLPRPPQTLPAYAELSKLDREAVRDTAQPPSFDEHRAERDGPVA</sequence>
<keyword evidence="3" id="KW-1185">Reference proteome</keyword>
<protein>
    <submittedName>
        <fullName evidence="2">Uncharacterized protein</fullName>
    </submittedName>
</protein>
<feature type="compositionally biased region" description="Low complexity" evidence="1">
    <location>
        <begin position="45"/>
        <end position="58"/>
    </location>
</feature>
<comment type="caution">
    <text evidence="2">The sequence shown here is derived from an EMBL/GenBank/DDBJ whole genome shotgun (WGS) entry which is preliminary data.</text>
</comment>
<dbReference type="EMBL" id="JAHRWL010000001">
    <property type="protein sequence ID" value="MBV2360359.1"/>
    <property type="molecule type" value="Genomic_DNA"/>
</dbReference>
<proteinExistence type="predicted"/>
<feature type="region of interest" description="Disordered" evidence="1">
    <location>
        <begin position="1"/>
        <end position="33"/>
    </location>
</feature>
<dbReference type="RefSeq" id="WP_217778183.1">
    <property type="nucleotide sequence ID" value="NZ_JAHRWL010000001.1"/>
</dbReference>
<reference evidence="2" key="1">
    <citation type="submission" date="2021-06" db="EMBL/GenBank/DDBJ databases">
        <title>Thalassococcus sp. CAU 1522 isolated from sea sand, Republic of Korea.</title>
        <authorList>
            <person name="Kim W."/>
        </authorList>
    </citation>
    <scope>NUCLEOTIDE SEQUENCE</scope>
    <source>
        <strain evidence="2">CAU 1522</strain>
    </source>
</reference>
<accession>A0ABS6N8M9</accession>
<gene>
    <name evidence="2" type="ORF">KUH32_11270</name>
</gene>
<evidence type="ECO:0000256" key="1">
    <source>
        <dbReference type="SAM" id="MobiDB-lite"/>
    </source>
</evidence>